<evidence type="ECO:0000313" key="1">
    <source>
        <dbReference type="EMBL" id="AZA88794.1"/>
    </source>
</evidence>
<evidence type="ECO:0000313" key="3">
    <source>
        <dbReference type="Proteomes" id="UP000274073"/>
    </source>
</evidence>
<gene>
    <name evidence="1" type="ORF">EG349_19455</name>
    <name evidence="2" type="ORF">EG353_18175</name>
</gene>
<dbReference type="RefSeq" id="WP_123855426.1">
    <property type="nucleotide sequence ID" value="NZ_CP033912.1"/>
</dbReference>
<dbReference type="Proteomes" id="UP000281741">
    <property type="component" value="Chromosome"/>
</dbReference>
<evidence type="ECO:0000313" key="4">
    <source>
        <dbReference type="Proteomes" id="UP000281741"/>
    </source>
</evidence>
<sequence length="200" mass="22024">MNTPLHTIFSWFQSGDFPTEAQFKATFSSFYHKDYPIPIANIEGLEDLSQLFAGADAFQGHLNDSNAHSGHLALLNAGNLTPTHVNSWKSKLGIVNSGTGIADLVSVDNSLMIDAGNNNIESNVSIFSEEFKDFTSSIVNVSFPIIQVLGVYDGGLRLNSGEYRILSPIRIELLAARKNTLSEFFPNNIEIQYTHLKTDL</sequence>
<dbReference type="EMBL" id="CP033915">
    <property type="protein sequence ID" value="AZA88794.1"/>
    <property type="molecule type" value="Genomic_DNA"/>
</dbReference>
<name>A0AAD0YI26_9FLAO</name>
<organism evidence="1 3">
    <name type="scientific">Chryseobacterium shandongense</name>
    <dbReference type="NCBI Taxonomy" id="1493872"/>
    <lineage>
        <taxon>Bacteria</taxon>
        <taxon>Pseudomonadati</taxon>
        <taxon>Bacteroidota</taxon>
        <taxon>Flavobacteriia</taxon>
        <taxon>Flavobacteriales</taxon>
        <taxon>Weeksellaceae</taxon>
        <taxon>Chryseobacterium group</taxon>
        <taxon>Chryseobacterium</taxon>
    </lineage>
</organism>
<dbReference type="AlphaFoldDB" id="A0AAD0YI26"/>
<protein>
    <submittedName>
        <fullName evidence="1">Uncharacterized protein</fullName>
    </submittedName>
</protein>
<accession>A0AAD0YI26</accession>
<dbReference type="EMBL" id="CP033912">
    <property type="protein sequence ID" value="AZA97338.1"/>
    <property type="molecule type" value="Genomic_DNA"/>
</dbReference>
<evidence type="ECO:0000313" key="2">
    <source>
        <dbReference type="EMBL" id="AZA97338.1"/>
    </source>
</evidence>
<keyword evidence="4" id="KW-1185">Reference proteome</keyword>
<proteinExistence type="predicted"/>
<reference evidence="3 4" key="1">
    <citation type="submission" date="2018-11" db="EMBL/GenBank/DDBJ databases">
        <title>Proposal to divide the Flavobacteriaceae and reorganize its genera based on Amino Acid Identity values calculated from whole genome sequences.</title>
        <authorList>
            <person name="Nicholson A.C."/>
            <person name="Gulvik C.A."/>
            <person name="Whitney A.M."/>
            <person name="Humrighouse B.W."/>
            <person name="Bell M."/>
            <person name="Holmes B."/>
            <person name="Steigerwalt A.G."/>
            <person name="Villarma A."/>
            <person name="Sheth M."/>
            <person name="Batra D."/>
            <person name="Pryor J."/>
            <person name="Bernardet J.-F."/>
            <person name="Hugo C."/>
            <person name="Kampfer P."/>
            <person name="Newman J."/>
            <person name="McQuiston J.R."/>
        </authorList>
    </citation>
    <scope>NUCLEOTIDE SEQUENCE [LARGE SCALE GENOMIC DNA]</scope>
    <source>
        <strain evidence="1 3">G0207</strain>
        <strain evidence="2 4">H5143</strain>
    </source>
</reference>
<dbReference type="Proteomes" id="UP000274073">
    <property type="component" value="Chromosome"/>
</dbReference>